<keyword evidence="1" id="KW-0812">Transmembrane</keyword>
<keyword evidence="3" id="KW-1185">Reference proteome</keyword>
<evidence type="ECO:0000313" key="3">
    <source>
        <dbReference type="Proteomes" id="UP000095463"/>
    </source>
</evidence>
<keyword evidence="1" id="KW-0472">Membrane</keyword>
<dbReference type="RefSeq" id="WP_069912308.1">
    <property type="nucleotide sequence ID" value="NZ_LAJE02000379.1"/>
</dbReference>
<evidence type="ECO:0000256" key="1">
    <source>
        <dbReference type="SAM" id="Phobius"/>
    </source>
</evidence>
<protein>
    <recommendedName>
        <fullName evidence="4">DUF2178 domain-containing protein</fullName>
    </recommendedName>
</protein>
<dbReference type="Proteomes" id="UP000095463">
    <property type="component" value="Unassembled WGS sequence"/>
</dbReference>
<dbReference type="OrthoDB" id="7949037at2"/>
<reference evidence="2 3" key="1">
    <citation type="journal article" date="2015" name="Genome Announc.">
        <title>Genome Assemblies of Three Soil-Associated Devosia species: D. insulae, D. limi, and D. soli.</title>
        <authorList>
            <person name="Hassan Y.I."/>
            <person name="Lepp D."/>
            <person name="Zhou T."/>
        </authorList>
    </citation>
    <scope>NUCLEOTIDE SEQUENCE [LARGE SCALE GENOMIC DNA]</scope>
    <source>
        <strain evidence="2 3">DS-56</strain>
    </source>
</reference>
<gene>
    <name evidence="2" type="ORF">VW23_004955</name>
</gene>
<dbReference type="EMBL" id="LAJE02000379">
    <property type="protein sequence ID" value="OEO28386.1"/>
    <property type="molecule type" value="Genomic_DNA"/>
</dbReference>
<keyword evidence="1" id="KW-1133">Transmembrane helix</keyword>
<feature type="transmembrane region" description="Helical" evidence="1">
    <location>
        <begin position="7"/>
        <end position="24"/>
    </location>
</feature>
<accession>A0A1E5XIG5</accession>
<feature type="transmembrane region" description="Helical" evidence="1">
    <location>
        <begin position="44"/>
        <end position="65"/>
    </location>
</feature>
<proteinExistence type="predicted"/>
<comment type="caution">
    <text evidence="2">The sequence shown here is derived from an EMBL/GenBank/DDBJ whole genome shotgun (WGS) entry which is preliminary data.</text>
</comment>
<evidence type="ECO:0000313" key="2">
    <source>
        <dbReference type="EMBL" id="OEO28386.1"/>
    </source>
</evidence>
<sequence length="141" mass="15116">MSFKEWEAVVNIIAAIVIGAWVIFEALTNPPATVAAVAGRLLWAILYVVLFNIAAMIVMSILVSIARREEFKDEKADERDKAVGMKGMRNAYLVASIAGVASLFTLAFGADPAEAAYVLFGGLMLAGVVDAGSRLVYYRIG</sequence>
<name>A0A1E5XIG5_9HYPH</name>
<feature type="transmembrane region" description="Helical" evidence="1">
    <location>
        <begin position="116"/>
        <end position="137"/>
    </location>
</feature>
<evidence type="ECO:0008006" key="4">
    <source>
        <dbReference type="Google" id="ProtNLM"/>
    </source>
</evidence>
<organism evidence="2 3">
    <name type="scientific">Devosia insulae DS-56</name>
    <dbReference type="NCBI Taxonomy" id="1116389"/>
    <lineage>
        <taxon>Bacteria</taxon>
        <taxon>Pseudomonadati</taxon>
        <taxon>Pseudomonadota</taxon>
        <taxon>Alphaproteobacteria</taxon>
        <taxon>Hyphomicrobiales</taxon>
        <taxon>Devosiaceae</taxon>
        <taxon>Devosia</taxon>
    </lineage>
</organism>
<dbReference type="AlphaFoldDB" id="A0A1E5XIG5"/>
<feature type="transmembrane region" description="Helical" evidence="1">
    <location>
        <begin position="91"/>
        <end position="110"/>
    </location>
</feature>